<dbReference type="SUPFAM" id="SSF54821">
    <property type="entry name" value="Ribosomal protein S3 C-terminal domain"/>
    <property type="match status" value="1"/>
</dbReference>
<comment type="caution">
    <text evidence="11">The sequence shown here is derived from an EMBL/GenBank/DDBJ whole genome shotgun (WGS) entry which is preliminary data.</text>
</comment>
<name>A0A1G1X7X8_9BACT</name>
<evidence type="ECO:0000313" key="11">
    <source>
        <dbReference type="EMBL" id="OGY36019.1"/>
    </source>
</evidence>
<keyword evidence="5 8" id="KW-0687">Ribonucleoprotein</keyword>
<evidence type="ECO:0000256" key="6">
    <source>
        <dbReference type="ARBA" id="ARBA00024998"/>
    </source>
</evidence>
<evidence type="ECO:0000256" key="9">
    <source>
        <dbReference type="SAM" id="MobiDB-lite"/>
    </source>
</evidence>
<reference evidence="11 12" key="1">
    <citation type="journal article" date="2016" name="Nat. Commun.">
        <title>Thousands of microbial genomes shed light on interconnected biogeochemical processes in an aquifer system.</title>
        <authorList>
            <person name="Anantharaman K."/>
            <person name="Brown C.T."/>
            <person name="Hug L.A."/>
            <person name="Sharon I."/>
            <person name="Castelle C.J."/>
            <person name="Probst A.J."/>
            <person name="Thomas B.C."/>
            <person name="Singh A."/>
            <person name="Wilkins M.J."/>
            <person name="Karaoz U."/>
            <person name="Brodie E.L."/>
            <person name="Williams K.H."/>
            <person name="Hubbard S.S."/>
            <person name="Banfield J.F."/>
        </authorList>
    </citation>
    <scope>NUCLEOTIDE SEQUENCE [LARGE SCALE GENOMIC DNA]</scope>
</reference>
<gene>
    <name evidence="8" type="primary">rpsC</name>
    <name evidence="11" type="ORF">A3E36_04335</name>
</gene>
<feature type="domain" description="KH type-2" evidence="10">
    <location>
        <begin position="41"/>
        <end position="111"/>
    </location>
</feature>
<comment type="similarity">
    <text evidence="1 8">Belongs to the universal ribosomal protein uS3 family.</text>
</comment>
<evidence type="ECO:0000313" key="12">
    <source>
        <dbReference type="Proteomes" id="UP000177941"/>
    </source>
</evidence>
<keyword evidence="3 8" id="KW-0694">RNA-binding</keyword>
<dbReference type="InterPro" id="IPR009019">
    <property type="entry name" value="KH_sf_prok-type"/>
</dbReference>
<organism evidence="11 12">
    <name type="scientific">Candidatus Andersenbacteria bacterium RIFCSPHIGHO2_12_FULL_45_11b</name>
    <dbReference type="NCBI Taxonomy" id="1797282"/>
    <lineage>
        <taxon>Bacteria</taxon>
        <taxon>Candidatus Anderseniibacteriota</taxon>
    </lineage>
</organism>
<feature type="region of interest" description="Disordered" evidence="9">
    <location>
        <begin position="215"/>
        <end position="247"/>
    </location>
</feature>
<evidence type="ECO:0000256" key="1">
    <source>
        <dbReference type="ARBA" id="ARBA00010761"/>
    </source>
</evidence>
<dbReference type="GO" id="GO:0003735">
    <property type="term" value="F:structural constituent of ribosome"/>
    <property type="evidence" value="ECO:0007669"/>
    <property type="project" value="InterPro"/>
</dbReference>
<evidence type="ECO:0000256" key="4">
    <source>
        <dbReference type="ARBA" id="ARBA00022980"/>
    </source>
</evidence>
<evidence type="ECO:0000256" key="5">
    <source>
        <dbReference type="ARBA" id="ARBA00023274"/>
    </source>
</evidence>
<dbReference type="InterPro" id="IPR004044">
    <property type="entry name" value="KH_dom_type_2"/>
</dbReference>
<dbReference type="PANTHER" id="PTHR11760:SF19">
    <property type="entry name" value="SMALL RIBOSOMAL SUBUNIT PROTEIN US3C"/>
    <property type="match status" value="1"/>
</dbReference>
<evidence type="ECO:0000256" key="2">
    <source>
        <dbReference type="ARBA" id="ARBA00022730"/>
    </source>
</evidence>
<dbReference type="Proteomes" id="UP000177941">
    <property type="component" value="Unassembled WGS sequence"/>
</dbReference>
<evidence type="ECO:0000256" key="3">
    <source>
        <dbReference type="ARBA" id="ARBA00022884"/>
    </source>
</evidence>
<dbReference type="GO" id="GO:0019843">
    <property type="term" value="F:rRNA binding"/>
    <property type="evidence" value="ECO:0007669"/>
    <property type="project" value="UniProtKB-UniRule"/>
</dbReference>
<evidence type="ECO:0000256" key="8">
    <source>
        <dbReference type="HAMAP-Rule" id="MF_01309"/>
    </source>
</evidence>
<dbReference type="InterPro" id="IPR001351">
    <property type="entry name" value="Ribosomal_uS3_C"/>
</dbReference>
<dbReference type="SUPFAM" id="SSF54814">
    <property type="entry name" value="Prokaryotic type KH domain (KH-domain type II)"/>
    <property type="match status" value="1"/>
</dbReference>
<dbReference type="HAMAP" id="MF_01309_B">
    <property type="entry name" value="Ribosomal_uS3_B"/>
    <property type="match status" value="1"/>
</dbReference>
<dbReference type="EMBL" id="MHHS01000040">
    <property type="protein sequence ID" value="OGY36019.1"/>
    <property type="molecule type" value="Genomic_DNA"/>
</dbReference>
<feature type="compositionally biased region" description="Basic and acidic residues" evidence="9">
    <location>
        <begin position="216"/>
        <end position="231"/>
    </location>
</feature>
<keyword evidence="4 8" id="KW-0689">Ribosomal protein</keyword>
<dbReference type="InterPro" id="IPR015946">
    <property type="entry name" value="KH_dom-like_a/b"/>
</dbReference>
<protein>
    <recommendedName>
        <fullName evidence="7 8">Small ribosomal subunit protein uS3</fullName>
    </recommendedName>
</protein>
<proteinExistence type="inferred from homology"/>
<dbReference type="InterPro" id="IPR005704">
    <property type="entry name" value="Ribosomal_uS3_bac-typ"/>
</dbReference>
<dbReference type="GO" id="GO:0006412">
    <property type="term" value="P:translation"/>
    <property type="evidence" value="ECO:0007669"/>
    <property type="project" value="UniProtKB-UniRule"/>
</dbReference>
<evidence type="ECO:0000256" key="7">
    <source>
        <dbReference type="ARBA" id="ARBA00035257"/>
    </source>
</evidence>
<dbReference type="AlphaFoldDB" id="A0A1G1X7X8"/>
<dbReference type="Pfam" id="PF07650">
    <property type="entry name" value="KH_2"/>
    <property type="match status" value="1"/>
</dbReference>
<accession>A0A1G1X7X8</accession>
<dbReference type="Pfam" id="PF00189">
    <property type="entry name" value="Ribosomal_S3_C"/>
    <property type="match status" value="1"/>
</dbReference>
<dbReference type="Gene3D" id="3.30.300.20">
    <property type="match status" value="1"/>
</dbReference>
<dbReference type="PANTHER" id="PTHR11760">
    <property type="entry name" value="30S/40S RIBOSOMAL PROTEIN S3"/>
    <property type="match status" value="1"/>
</dbReference>
<dbReference type="FunFam" id="3.30.300.20:FF:000001">
    <property type="entry name" value="30S ribosomal protein S3"/>
    <property type="match status" value="1"/>
</dbReference>
<dbReference type="InterPro" id="IPR004087">
    <property type="entry name" value="KH_dom"/>
</dbReference>
<dbReference type="PROSITE" id="PS50823">
    <property type="entry name" value="KH_TYPE_2"/>
    <property type="match status" value="1"/>
</dbReference>
<dbReference type="GO" id="GO:0003729">
    <property type="term" value="F:mRNA binding"/>
    <property type="evidence" value="ECO:0007669"/>
    <property type="project" value="UniProtKB-UniRule"/>
</dbReference>
<dbReference type="Gene3D" id="3.30.1140.32">
    <property type="entry name" value="Ribosomal protein S3, C-terminal domain"/>
    <property type="match status" value="1"/>
</dbReference>
<dbReference type="SMART" id="SM00322">
    <property type="entry name" value="KH"/>
    <property type="match status" value="1"/>
</dbReference>
<dbReference type="CDD" id="cd02412">
    <property type="entry name" value="KH-II_30S_S3"/>
    <property type="match status" value="1"/>
</dbReference>
<dbReference type="InterPro" id="IPR057258">
    <property type="entry name" value="Ribosomal_uS3"/>
</dbReference>
<dbReference type="GO" id="GO:0022627">
    <property type="term" value="C:cytosolic small ribosomal subunit"/>
    <property type="evidence" value="ECO:0007669"/>
    <property type="project" value="TreeGrafter"/>
</dbReference>
<sequence>MGRKTNPNILRVGNILHNWDAKWFSDSPKDFRDNLLQDIHIRNYLKKQLRSASISRVEIVRQAKEIALTVHTSRPAMVIGRGGSGIEKIQKDLQKVLGKETRVRINVQEVRNPETDATAVATQVVDQIERRMPYRRVLKQAVQRSMQAGARGIRIAVAGRLNGADIARREWLADGNVPLHTFRADISYTTKTAFTTFGTIGVKVWINRGEYELEDAERPGEAVGAPKERPVARRARPSLADKVVGSK</sequence>
<dbReference type="NCBIfam" id="TIGR01009">
    <property type="entry name" value="rpsC_bact"/>
    <property type="match status" value="1"/>
</dbReference>
<comment type="subunit">
    <text evidence="8">Part of the 30S ribosomal subunit. Forms a tight complex with proteins S10 and S14.</text>
</comment>
<comment type="function">
    <text evidence="6 8">Binds the lower part of the 30S subunit head. Binds mRNA in the 70S ribosome, positioning it for translation.</text>
</comment>
<evidence type="ECO:0000259" key="10">
    <source>
        <dbReference type="PROSITE" id="PS50823"/>
    </source>
</evidence>
<dbReference type="InterPro" id="IPR036419">
    <property type="entry name" value="Ribosomal_S3_C_sf"/>
</dbReference>
<keyword evidence="2 8" id="KW-0699">rRNA-binding</keyword>